<dbReference type="Gene3D" id="3.50.50.60">
    <property type="entry name" value="FAD/NAD(P)-binding domain"/>
    <property type="match status" value="1"/>
</dbReference>
<accession>A0A1J5T332</accession>
<evidence type="ECO:0000256" key="1">
    <source>
        <dbReference type="ARBA" id="ARBA00001974"/>
    </source>
</evidence>
<dbReference type="InterPro" id="IPR021163">
    <property type="entry name" value="Ferredox_Rdtase_adrenod"/>
</dbReference>
<dbReference type="InterPro" id="IPR036188">
    <property type="entry name" value="FAD/NAD-bd_sf"/>
</dbReference>
<evidence type="ECO:0000256" key="5">
    <source>
        <dbReference type="ARBA" id="ARBA00022857"/>
    </source>
</evidence>
<dbReference type="Pfam" id="PF07992">
    <property type="entry name" value="Pyr_redox_2"/>
    <property type="match status" value="1"/>
</dbReference>
<dbReference type="InterPro" id="IPR055275">
    <property type="entry name" value="Ferredox_Rdtase"/>
</dbReference>
<name>A0A1J5T332_9ZZZZ</name>
<comment type="caution">
    <text evidence="8">The sequence shown here is derived from an EMBL/GenBank/DDBJ whole genome shotgun (WGS) entry which is preliminary data.</text>
</comment>
<dbReference type="Gene3D" id="3.40.50.720">
    <property type="entry name" value="NAD(P)-binding Rossmann-like Domain"/>
    <property type="match status" value="1"/>
</dbReference>
<evidence type="ECO:0000256" key="4">
    <source>
        <dbReference type="ARBA" id="ARBA00022827"/>
    </source>
</evidence>
<protein>
    <submittedName>
        <fullName evidence="8">NADPH-ferredoxin reductase FprA</fullName>
        <ecNumber evidence="8">1.18.1.2</ecNumber>
    </submittedName>
</protein>
<dbReference type="InterPro" id="IPR023753">
    <property type="entry name" value="FAD/NAD-binding_dom"/>
</dbReference>
<dbReference type="EMBL" id="MLJW01000011">
    <property type="protein sequence ID" value="OIR14563.1"/>
    <property type="molecule type" value="Genomic_DNA"/>
</dbReference>
<dbReference type="PANTHER" id="PTHR48467">
    <property type="entry name" value="GLUTAMATE SYNTHASE 1 [NADH], CHLOROPLASTIC-LIKE"/>
    <property type="match status" value="1"/>
</dbReference>
<evidence type="ECO:0000313" key="8">
    <source>
        <dbReference type="EMBL" id="OIR14563.1"/>
    </source>
</evidence>
<evidence type="ECO:0000256" key="3">
    <source>
        <dbReference type="ARBA" id="ARBA00022630"/>
    </source>
</evidence>
<dbReference type="GO" id="GO:0004324">
    <property type="term" value="F:ferredoxin-NADP+ reductase activity"/>
    <property type="evidence" value="ECO:0007669"/>
    <property type="project" value="UniProtKB-EC"/>
</dbReference>
<keyword evidence="3" id="KW-0285">Flavoprotein</keyword>
<gene>
    <name evidence="8" type="primary">fprA_4</name>
    <name evidence="8" type="ORF">GALL_43640</name>
</gene>
<keyword evidence="4" id="KW-0274">FAD</keyword>
<evidence type="ECO:0000256" key="6">
    <source>
        <dbReference type="ARBA" id="ARBA00023002"/>
    </source>
</evidence>
<evidence type="ECO:0000256" key="2">
    <source>
        <dbReference type="ARBA" id="ARBA00008312"/>
    </source>
</evidence>
<comment type="similarity">
    <text evidence="2">Belongs to the ferredoxin--NADP reductase type 1 family.</text>
</comment>
<dbReference type="EC" id="1.18.1.2" evidence="8"/>
<keyword evidence="6 8" id="KW-0560">Oxidoreductase</keyword>
<dbReference type="PRINTS" id="PR00419">
    <property type="entry name" value="ADXRDTASE"/>
</dbReference>
<dbReference type="PANTHER" id="PTHR48467:SF1">
    <property type="entry name" value="GLUTAMATE SYNTHASE 1 [NADH], CHLOROPLASTIC-LIKE"/>
    <property type="match status" value="1"/>
</dbReference>
<reference evidence="8" key="1">
    <citation type="submission" date="2016-10" db="EMBL/GenBank/DDBJ databases">
        <title>Sequence of Gallionella enrichment culture.</title>
        <authorList>
            <person name="Poehlein A."/>
            <person name="Muehling M."/>
            <person name="Daniel R."/>
        </authorList>
    </citation>
    <scope>NUCLEOTIDE SEQUENCE</scope>
</reference>
<organism evidence="8">
    <name type="scientific">mine drainage metagenome</name>
    <dbReference type="NCBI Taxonomy" id="410659"/>
    <lineage>
        <taxon>unclassified sequences</taxon>
        <taxon>metagenomes</taxon>
        <taxon>ecological metagenomes</taxon>
    </lineage>
</organism>
<dbReference type="SUPFAM" id="SSF51971">
    <property type="entry name" value="Nucleotide-binding domain"/>
    <property type="match status" value="2"/>
</dbReference>
<dbReference type="PIRSF" id="PIRSF000362">
    <property type="entry name" value="FNR"/>
    <property type="match status" value="1"/>
</dbReference>
<keyword evidence="5" id="KW-0521">NADP</keyword>
<dbReference type="AlphaFoldDB" id="A0A1J5T332"/>
<feature type="domain" description="FAD/NAD(P)-binding" evidence="7">
    <location>
        <begin position="1"/>
        <end position="161"/>
    </location>
</feature>
<evidence type="ECO:0000259" key="7">
    <source>
        <dbReference type="Pfam" id="PF07992"/>
    </source>
</evidence>
<sequence length="451" mass="49345">MRIAIIGSGPSGFYAAEALLKRTDEIVHVDMFDRLPTPYGLVRGGVAPDHQNIKAVTRVYEKTAARPTFRFFGNVRLGTDITVDDLRRHYHQIVYAVGNEADRRLGIPGEGVPRCTPATVFIGWYNGHPDYRHAKIDLSVSRVAVVGNGNVALDAARILLRTPAELEKTDIAAHALDALRKSRVREVFILGRRGPEQASFTATELEELGEMEDAEPVVAPSELASLVFPEAARNKQQQRILKILQSFATRQANVKSRKLHLRFLLSPTEIIGGPDGGVSGLKLERNRLEMLADGTVTVRGTGKTEVLDIGMVLPAIGFSAERIAGVPYDEKARIVANEDGRVIDPVIRSVIPNEYVVGWARTGPQGLIGSHKAASAHVVAHMTSDGTGIAARVLPDRDAIIGMLHQRGVKIVSFDDWKQLDDVEMARGVRRDAPRDKIVDVEAMLSILGQH</sequence>
<proteinExistence type="inferred from homology"/>
<comment type="cofactor">
    <cofactor evidence="1">
        <name>FAD</name>
        <dbReference type="ChEBI" id="CHEBI:57692"/>
    </cofactor>
</comment>